<keyword evidence="2" id="KW-1133">Transmembrane helix</keyword>
<comment type="caution">
    <text evidence="3">The sequence shown here is derived from an EMBL/GenBank/DDBJ whole genome shotgun (WGS) entry which is preliminary data.</text>
</comment>
<evidence type="ECO:0008006" key="5">
    <source>
        <dbReference type="Google" id="ProtNLM"/>
    </source>
</evidence>
<evidence type="ECO:0000256" key="2">
    <source>
        <dbReference type="SAM" id="Phobius"/>
    </source>
</evidence>
<gene>
    <name evidence="3" type="ORF">GCM10010449_63770</name>
</gene>
<dbReference type="InterPro" id="IPR020109">
    <property type="entry name" value="Holin_r1t"/>
</dbReference>
<reference evidence="4" key="1">
    <citation type="journal article" date="2019" name="Int. J. Syst. Evol. Microbiol.">
        <title>The Global Catalogue of Microorganisms (GCM) 10K type strain sequencing project: providing services to taxonomists for standard genome sequencing and annotation.</title>
        <authorList>
            <consortium name="The Broad Institute Genomics Platform"/>
            <consortium name="The Broad Institute Genome Sequencing Center for Infectious Disease"/>
            <person name="Wu L."/>
            <person name="Ma J."/>
        </authorList>
    </citation>
    <scope>NUCLEOTIDE SEQUENCE [LARGE SCALE GENOMIC DNA]</scope>
    <source>
        <strain evidence="4">JCM 9092</strain>
    </source>
</reference>
<keyword evidence="2" id="KW-0812">Transmembrane</keyword>
<dbReference type="RefSeq" id="WP_344526823.1">
    <property type="nucleotide sequence ID" value="NZ_BAAAUG010000138.1"/>
</dbReference>
<evidence type="ECO:0000313" key="3">
    <source>
        <dbReference type="EMBL" id="GAA3134281.1"/>
    </source>
</evidence>
<feature type="transmembrane region" description="Helical" evidence="2">
    <location>
        <begin position="40"/>
        <end position="60"/>
    </location>
</feature>
<evidence type="ECO:0000256" key="1">
    <source>
        <dbReference type="SAM" id="MobiDB-lite"/>
    </source>
</evidence>
<evidence type="ECO:0000313" key="4">
    <source>
        <dbReference type="Proteomes" id="UP001501637"/>
    </source>
</evidence>
<sequence>MWTAGFWKATAERALRTFAQSLGAILVAGATTLLDVDWKAALATAGMATLLAVLTAVGAANAGARGPGITETPTARGRQATP</sequence>
<keyword evidence="2" id="KW-0472">Membrane</keyword>
<name>A0ABP6N2B9_9ACTN</name>
<protein>
    <recommendedName>
        <fullName evidence="5">Holin</fullName>
    </recommendedName>
</protein>
<keyword evidence="4" id="KW-1185">Reference proteome</keyword>
<proteinExistence type="predicted"/>
<organism evidence="3 4">
    <name type="scientific">Streptomyces rectiviolaceus</name>
    <dbReference type="NCBI Taxonomy" id="332591"/>
    <lineage>
        <taxon>Bacteria</taxon>
        <taxon>Bacillati</taxon>
        <taxon>Actinomycetota</taxon>
        <taxon>Actinomycetes</taxon>
        <taxon>Kitasatosporales</taxon>
        <taxon>Streptomycetaceae</taxon>
        <taxon>Streptomyces</taxon>
    </lineage>
</organism>
<accession>A0ABP6N2B9</accession>
<feature type="region of interest" description="Disordered" evidence="1">
    <location>
        <begin position="62"/>
        <end position="82"/>
    </location>
</feature>
<dbReference type="EMBL" id="BAAAUG010000138">
    <property type="protein sequence ID" value="GAA3134281.1"/>
    <property type="molecule type" value="Genomic_DNA"/>
</dbReference>
<dbReference type="Proteomes" id="UP001501637">
    <property type="component" value="Unassembled WGS sequence"/>
</dbReference>
<dbReference type="Pfam" id="PF16945">
    <property type="entry name" value="Phage_r1t_holin"/>
    <property type="match status" value="1"/>
</dbReference>